<keyword evidence="3" id="KW-0482">Metalloprotease</keyword>
<evidence type="ECO:0000256" key="1">
    <source>
        <dbReference type="SAM" id="Phobius"/>
    </source>
</evidence>
<keyword evidence="1" id="KW-0812">Transmembrane</keyword>
<dbReference type="AlphaFoldDB" id="A0A2K9BVR6"/>
<protein>
    <submittedName>
        <fullName evidence="3">CPBP family intramembrane metalloprotease</fullName>
    </submittedName>
</protein>
<dbReference type="KEGG" id="msyr:CXP39_03390"/>
<dbReference type="GO" id="GO:0006508">
    <property type="term" value="P:proteolysis"/>
    <property type="evidence" value="ECO:0007669"/>
    <property type="project" value="UniProtKB-KW"/>
</dbReference>
<name>A0A2K9BVR6_9MOLU</name>
<keyword evidence="1" id="KW-1133">Transmembrane helix</keyword>
<feature type="transmembrane region" description="Helical" evidence="1">
    <location>
        <begin position="189"/>
        <end position="212"/>
    </location>
</feature>
<dbReference type="GO" id="GO:0080120">
    <property type="term" value="P:CAAX-box protein maturation"/>
    <property type="evidence" value="ECO:0007669"/>
    <property type="project" value="UniProtKB-ARBA"/>
</dbReference>
<feature type="transmembrane region" description="Helical" evidence="1">
    <location>
        <begin position="107"/>
        <end position="128"/>
    </location>
</feature>
<dbReference type="PANTHER" id="PTHR36435">
    <property type="entry name" value="SLR1288 PROTEIN"/>
    <property type="match status" value="1"/>
</dbReference>
<reference evidence="3 4" key="1">
    <citation type="submission" date="2017-12" db="EMBL/GenBank/DDBJ databases">
        <title>Mesoplasma syrphidae YJS, Complete Genome.</title>
        <authorList>
            <person name="Knight T.F."/>
            <person name="Citino T."/>
            <person name="Rubinstein R."/>
            <person name="Neuschaefer Z."/>
        </authorList>
    </citation>
    <scope>NUCLEOTIDE SEQUENCE [LARGE SCALE GENOMIC DNA]</scope>
    <source>
        <strain evidence="3 4">YJS</strain>
    </source>
</reference>
<dbReference type="InterPro" id="IPR003675">
    <property type="entry name" value="Rce1/LyrA-like_dom"/>
</dbReference>
<evidence type="ECO:0000259" key="2">
    <source>
        <dbReference type="Pfam" id="PF02517"/>
    </source>
</evidence>
<proteinExistence type="predicted"/>
<dbReference type="PANTHER" id="PTHR36435:SF1">
    <property type="entry name" value="CAAX AMINO TERMINAL PROTEASE FAMILY PROTEIN"/>
    <property type="match status" value="1"/>
</dbReference>
<feature type="transmembrane region" description="Helical" evidence="1">
    <location>
        <begin position="320"/>
        <end position="338"/>
    </location>
</feature>
<feature type="domain" description="CAAX prenyl protease 2/Lysostaphin resistance protein A-like" evidence="2">
    <location>
        <begin position="244"/>
        <end position="330"/>
    </location>
</feature>
<dbReference type="RefSeq" id="WP_027048199.1">
    <property type="nucleotide sequence ID" value="NZ_CP025257.1"/>
</dbReference>
<keyword evidence="3" id="KW-0378">Hydrolase</keyword>
<feature type="transmembrane region" description="Helical" evidence="1">
    <location>
        <begin position="148"/>
        <end position="169"/>
    </location>
</feature>
<dbReference type="OrthoDB" id="398378at2"/>
<dbReference type="InterPro" id="IPR052710">
    <property type="entry name" value="CAAX_protease"/>
</dbReference>
<dbReference type="GO" id="GO:0008237">
    <property type="term" value="F:metallopeptidase activity"/>
    <property type="evidence" value="ECO:0007669"/>
    <property type="project" value="UniProtKB-KW"/>
</dbReference>
<feature type="transmembrane region" description="Helical" evidence="1">
    <location>
        <begin position="240"/>
        <end position="257"/>
    </location>
</feature>
<feature type="transmembrane region" description="Helical" evidence="1">
    <location>
        <begin position="297"/>
        <end position="313"/>
    </location>
</feature>
<keyword evidence="3" id="KW-0645">Protease</keyword>
<dbReference type="Proteomes" id="UP000233419">
    <property type="component" value="Chromosome"/>
</dbReference>
<dbReference type="EMBL" id="CP025257">
    <property type="protein sequence ID" value="AUF83810.1"/>
    <property type="molecule type" value="Genomic_DNA"/>
</dbReference>
<evidence type="ECO:0000313" key="4">
    <source>
        <dbReference type="Proteomes" id="UP000233419"/>
    </source>
</evidence>
<evidence type="ECO:0000313" key="3">
    <source>
        <dbReference type="EMBL" id="AUF83810.1"/>
    </source>
</evidence>
<organism evidence="3 4">
    <name type="scientific">Mesoplasma syrphidae</name>
    <dbReference type="NCBI Taxonomy" id="225999"/>
    <lineage>
        <taxon>Bacteria</taxon>
        <taxon>Bacillati</taxon>
        <taxon>Mycoplasmatota</taxon>
        <taxon>Mollicutes</taxon>
        <taxon>Entomoplasmatales</taxon>
        <taxon>Entomoplasmataceae</taxon>
        <taxon>Mesoplasma</taxon>
    </lineage>
</organism>
<gene>
    <name evidence="3" type="ORF">CXP39_03390</name>
</gene>
<sequence length="339" mass="37879">MDSTISSTKVNFWNKVQLPETNVDRQYGFLFKIYNPKTDGIIFIVTILLIPFISLFIFRFAFGMNPAVKDVNAWLPMANQGVVILSALIGGYVLYNRNTKLFVKTGLLTFYTFLLIPFIVAMIGMMIISVIPTFVNVNEEGTSQLNNWGTLLVTWFQIIGELVVIWIAFKSTTDLKSRVLETFKKNWRLLSITVAIGILIMVGICIFGYAAFASQIGLEESENQNTITGPLKDANSTFKGIYIFTLIIFTVLAAPIAEELACRHAIFVGVGNRGIAIFISAFYFGIMHVSNGDIENLLNYLIAGFILAITFSISRGNVTYTWLVHMGYNFTALMLIVAK</sequence>
<feature type="transmembrane region" description="Helical" evidence="1">
    <location>
        <begin position="41"/>
        <end position="62"/>
    </location>
</feature>
<accession>A0A2K9BVR6</accession>
<keyword evidence="4" id="KW-1185">Reference proteome</keyword>
<keyword evidence="1" id="KW-0472">Membrane</keyword>
<dbReference type="Pfam" id="PF02517">
    <property type="entry name" value="Rce1-like"/>
    <property type="match status" value="1"/>
</dbReference>
<feature type="transmembrane region" description="Helical" evidence="1">
    <location>
        <begin position="264"/>
        <end position="285"/>
    </location>
</feature>
<feature type="transmembrane region" description="Helical" evidence="1">
    <location>
        <begin position="74"/>
        <end position="95"/>
    </location>
</feature>
<dbReference type="GO" id="GO:0004175">
    <property type="term" value="F:endopeptidase activity"/>
    <property type="evidence" value="ECO:0007669"/>
    <property type="project" value="UniProtKB-ARBA"/>
</dbReference>